<dbReference type="InterPro" id="IPR018044">
    <property type="entry name" value="Peptidase_S11"/>
</dbReference>
<feature type="compositionally biased region" description="Low complexity" evidence="10">
    <location>
        <begin position="89"/>
        <end position="107"/>
    </location>
</feature>
<feature type="active site" description="Proton acceptor" evidence="7">
    <location>
        <position position="346"/>
    </location>
</feature>
<feature type="binding site" evidence="8">
    <location>
        <position position="510"/>
    </location>
    <ligand>
        <name>substrate</name>
    </ligand>
</feature>
<keyword evidence="13" id="KW-0121">Carboxypeptidase</keyword>
<keyword evidence="11" id="KW-0472">Membrane</keyword>
<dbReference type="PANTHER" id="PTHR21581:SF33">
    <property type="entry name" value="D-ALANYL-D-ALANINE CARBOXYPEPTIDASE DACB"/>
    <property type="match status" value="1"/>
</dbReference>
<evidence type="ECO:0000256" key="4">
    <source>
        <dbReference type="ARBA" id="ARBA00022960"/>
    </source>
</evidence>
<feature type="compositionally biased region" description="Low complexity" evidence="10">
    <location>
        <begin position="119"/>
        <end position="142"/>
    </location>
</feature>
<feature type="active site" description="Acyl-ester intermediate" evidence="7">
    <location>
        <position position="343"/>
    </location>
</feature>
<feature type="compositionally biased region" description="Low complexity" evidence="10">
    <location>
        <begin position="237"/>
        <end position="257"/>
    </location>
</feature>
<evidence type="ECO:0000313" key="13">
    <source>
        <dbReference type="EMBL" id="GIM73127.1"/>
    </source>
</evidence>
<evidence type="ECO:0000256" key="5">
    <source>
        <dbReference type="ARBA" id="ARBA00022984"/>
    </source>
</evidence>
<reference evidence="13" key="1">
    <citation type="submission" date="2021-03" db="EMBL/GenBank/DDBJ databases">
        <title>Whole genome shotgun sequence of Actinoplanes consettensis NBRC 14913.</title>
        <authorList>
            <person name="Komaki H."/>
            <person name="Tamura T."/>
        </authorList>
    </citation>
    <scope>NUCLEOTIDE SEQUENCE</scope>
    <source>
        <strain evidence="13">NBRC 14913</strain>
    </source>
</reference>
<feature type="region of interest" description="Disordered" evidence="10">
    <location>
        <begin position="1"/>
        <end position="257"/>
    </location>
</feature>
<keyword evidence="11" id="KW-0812">Transmembrane</keyword>
<dbReference type="GO" id="GO:0008360">
    <property type="term" value="P:regulation of cell shape"/>
    <property type="evidence" value="ECO:0007669"/>
    <property type="project" value="UniProtKB-KW"/>
</dbReference>
<comment type="similarity">
    <text evidence="1 9">Belongs to the peptidase S11 family.</text>
</comment>
<dbReference type="EMBL" id="BOQP01000016">
    <property type="protein sequence ID" value="GIM73127.1"/>
    <property type="molecule type" value="Genomic_DNA"/>
</dbReference>
<evidence type="ECO:0000256" key="3">
    <source>
        <dbReference type="ARBA" id="ARBA00022801"/>
    </source>
</evidence>
<accession>A0A919SKG7</accession>
<evidence type="ECO:0000256" key="1">
    <source>
        <dbReference type="ARBA" id="ARBA00007164"/>
    </source>
</evidence>
<keyword evidence="5" id="KW-0573">Peptidoglycan synthesis</keyword>
<dbReference type="Gene3D" id="3.40.710.10">
    <property type="entry name" value="DD-peptidase/beta-lactamase superfamily"/>
    <property type="match status" value="1"/>
</dbReference>
<evidence type="ECO:0000313" key="14">
    <source>
        <dbReference type="Proteomes" id="UP000680865"/>
    </source>
</evidence>
<evidence type="ECO:0000256" key="7">
    <source>
        <dbReference type="PIRSR" id="PIRSR618044-1"/>
    </source>
</evidence>
<proteinExistence type="inferred from homology"/>
<evidence type="ECO:0000256" key="8">
    <source>
        <dbReference type="PIRSR" id="PIRSR618044-2"/>
    </source>
</evidence>
<feature type="active site" evidence="7">
    <location>
        <position position="410"/>
    </location>
</feature>
<keyword evidence="11" id="KW-1133">Transmembrane helix</keyword>
<dbReference type="InterPro" id="IPR001967">
    <property type="entry name" value="Peptidase_S11_N"/>
</dbReference>
<feature type="domain" description="Peptidase S11 D-alanyl-D-alanine carboxypeptidase A N-terminal" evidence="12">
    <location>
        <begin position="337"/>
        <end position="542"/>
    </location>
</feature>
<evidence type="ECO:0000256" key="9">
    <source>
        <dbReference type="RuleBase" id="RU004016"/>
    </source>
</evidence>
<dbReference type="PRINTS" id="PR00725">
    <property type="entry name" value="DADACBPTASE1"/>
</dbReference>
<dbReference type="GO" id="GO:0006508">
    <property type="term" value="P:proteolysis"/>
    <property type="evidence" value="ECO:0007669"/>
    <property type="project" value="InterPro"/>
</dbReference>
<dbReference type="Pfam" id="PF00768">
    <property type="entry name" value="Peptidase_S11"/>
    <property type="match status" value="1"/>
</dbReference>
<comment type="caution">
    <text evidence="13">The sequence shown here is derived from an EMBL/GenBank/DDBJ whole genome shotgun (WGS) entry which is preliminary data.</text>
</comment>
<dbReference type="InterPro" id="IPR012338">
    <property type="entry name" value="Beta-lactam/transpept-like"/>
</dbReference>
<dbReference type="AlphaFoldDB" id="A0A919SKG7"/>
<organism evidence="13 14">
    <name type="scientific">Winogradskya consettensis</name>
    <dbReference type="NCBI Taxonomy" id="113560"/>
    <lineage>
        <taxon>Bacteria</taxon>
        <taxon>Bacillati</taxon>
        <taxon>Actinomycetota</taxon>
        <taxon>Actinomycetes</taxon>
        <taxon>Micromonosporales</taxon>
        <taxon>Micromonosporaceae</taxon>
        <taxon>Winogradskya</taxon>
    </lineage>
</organism>
<sequence>MGPNSSVSGSPAGAQGRAASGSASVPTGNASVSPPFGGPAGTVFGSPAGARPGVQAGPPPSGQTGESAGPQAAATVTPSRTPFGARPATSTGTPGTPPFGSQPGTSPGTPPGTSPGTPPGTSSGTPFGSRPVASASAPATAPFGVRPGASPGQQAGNPAAQPFGARPVASASAPATLPSGLEPAGPQPGVRGNPLGGPQPGVPVTQAPGARPGSSAGRSVGTAYGTPVATPNRPALSAPVGAPAGTTPSGTVTTTAGKKSRRKLVVLLAVAVLVLGLLGGGGGFQLSKDLPAATLTAALADTLKIPGKAIDMPWPSAGSAEIMIEGLGRLGRSGDTAPAAIGSVAKVMTAYVILQEHPLEGDDEGPGITVTAADVADYNARIPMGQSLVRVTAGEVMTERDALEALMLPSANNVAHMLGVWDAGSEAAFLTKMNAAADELGMDDTDYTDPSGFLPSTTSTAADQVILAQAALKSEVFAEIVALPSATIPVVGKIRNYNDLLGSNGVFGIKTGSTDEAGGNLVFSSHLTVAGKKLTVIGAVFNQPGANTPEQLAQVNKVVRRLLAKVAAVVKQYTLLAADPLGEVRTAWGATSAVRPAEPVKVVGWPGLAVEVRLSTKAPGPEVETGAMVGTVEAGPADSPVRVELRADTATPDPSLWWRLTH</sequence>
<name>A0A919SKG7_9ACTN</name>
<keyword evidence="14" id="KW-1185">Reference proteome</keyword>
<evidence type="ECO:0000256" key="10">
    <source>
        <dbReference type="SAM" id="MobiDB-lite"/>
    </source>
</evidence>
<keyword evidence="2" id="KW-0732">Signal</keyword>
<keyword evidence="3" id="KW-0378">Hydrolase</keyword>
<dbReference type="SUPFAM" id="SSF56601">
    <property type="entry name" value="beta-lactamase/transpeptidase-like"/>
    <property type="match status" value="1"/>
</dbReference>
<evidence type="ECO:0000256" key="6">
    <source>
        <dbReference type="ARBA" id="ARBA00023316"/>
    </source>
</evidence>
<protein>
    <submittedName>
        <fullName evidence="13">D-alanyl-D-alanine carboxypeptidase</fullName>
    </submittedName>
</protein>
<dbReference type="Proteomes" id="UP000680865">
    <property type="component" value="Unassembled WGS sequence"/>
</dbReference>
<feature type="compositionally biased region" description="Low complexity" evidence="10">
    <location>
        <begin position="8"/>
        <end position="24"/>
    </location>
</feature>
<feature type="compositionally biased region" description="Pro residues" evidence="10">
    <location>
        <begin position="108"/>
        <end position="118"/>
    </location>
</feature>
<dbReference type="GO" id="GO:0009252">
    <property type="term" value="P:peptidoglycan biosynthetic process"/>
    <property type="evidence" value="ECO:0007669"/>
    <property type="project" value="UniProtKB-KW"/>
</dbReference>
<keyword evidence="13" id="KW-0645">Protease</keyword>
<keyword evidence="4" id="KW-0133">Cell shape</keyword>
<feature type="transmembrane region" description="Helical" evidence="11">
    <location>
        <begin position="264"/>
        <end position="284"/>
    </location>
</feature>
<dbReference type="GO" id="GO:0071555">
    <property type="term" value="P:cell wall organization"/>
    <property type="evidence" value="ECO:0007669"/>
    <property type="project" value="UniProtKB-KW"/>
</dbReference>
<evidence type="ECO:0000256" key="2">
    <source>
        <dbReference type="ARBA" id="ARBA00022729"/>
    </source>
</evidence>
<gene>
    <name evidence="13" type="ORF">Aco04nite_33760</name>
</gene>
<dbReference type="PANTHER" id="PTHR21581">
    <property type="entry name" value="D-ALANYL-D-ALANINE CARBOXYPEPTIDASE"/>
    <property type="match status" value="1"/>
</dbReference>
<dbReference type="GO" id="GO:0009002">
    <property type="term" value="F:serine-type D-Ala-D-Ala carboxypeptidase activity"/>
    <property type="evidence" value="ECO:0007669"/>
    <property type="project" value="InterPro"/>
</dbReference>
<evidence type="ECO:0000259" key="12">
    <source>
        <dbReference type="Pfam" id="PF00768"/>
    </source>
</evidence>
<evidence type="ECO:0000256" key="11">
    <source>
        <dbReference type="SAM" id="Phobius"/>
    </source>
</evidence>
<keyword evidence="6" id="KW-0961">Cell wall biogenesis/degradation</keyword>